<evidence type="ECO:0000256" key="3">
    <source>
        <dbReference type="ARBA" id="ARBA00013714"/>
    </source>
</evidence>
<proteinExistence type="predicted"/>
<evidence type="ECO:0000256" key="6">
    <source>
        <dbReference type="ARBA" id="ARBA00023002"/>
    </source>
</evidence>
<evidence type="ECO:0000256" key="2">
    <source>
        <dbReference type="ARBA" id="ARBA00004164"/>
    </source>
</evidence>
<dbReference type="AlphaFoldDB" id="F4RWH6"/>
<dbReference type="eggNOG" id="KOG4149">
    <property type="taxonomic scope" value="Eukaryota"/>
</dbReference>
<keyword evidence="5" id="KW-0653">Protein transport</keyword>
<evidence type="ECO:0000256" key="11">
    <source>
        <dbReference type="ARBA" id="ARBA00033150"/>
    </source>
</evidence>
<evidence type="ECO:0000256" key="4">
    <source>
        <dbReference type="ARBA" id="ARBA00022448"/>
    </source>
</evidence>
<comment type="cofactor">
    <cofactor evidence="1">
        <name>Cu(2+)</name>
        <dbReference type="ChEBI" id="CHEBI:29036"/>
    </cofactor>
</comment>
<feature type="compositionally biased region" description="Basic and acidic residues" evidence="12">
    <location>
        <begin position="150"/>
        <end position="162"/>
    </location>
</feature>
<feature type="compositionally biased region" description="Low complexity" evidence="12">
    <location>
        <begin position="290"/>
        <end position="315"/>
    </location>
</feature>
<dbReference type="PROSITE" id="PS51808">
    <property type="entry name" value="CHCH"/>
    <property type="match status" value="1"/>
</dbReference>
<feature type="region of interest" description="Disordered" evidence="12">
    <location>
        <begin position="145"/>
        <end position="190"/>
    </location>
</feature>
<comment type="subcellular location">
    <subcellularLocation>
        <location evidence="2">Mitochondrion inner membrane</location>
        <topology evidence="2">Single-pass type II membrane protein</topology>
        <orientation evidence="2">Intermembrane side</orientation>
    </subcellularLocation>
</comment>
<dbReference type="PANTHER" id="PTHR21622:SF0">
    <property type="entry name" value="COILED-COIL-HELIX-COILED-COIL-HELIX DOMAIN CONTAINING 4"/>
    <property type="match status" value="1"/>
</dbReference>
<feature type="region of interest" description="Disordered" evidence="12">
    <location>
        <begin position="259"/>
        <end position="326"/>
    </location>
</feature>
<evidence type="ECO:0000256" key="7">
    <source>
        <dbReference type="ARBA" id="ARBA00023010"/>
    </source>
</evidence>
<dbReference type="VEuPathDB" id="FungiDB:MELLADRAFT_65729"/>
<dbReference type="GO" id="GO:0005743">
    <property type="term" value="C:mitochondrial inner membrane"/>
    <property type="evidence" value="ECO:0007669"/>
    <property type="project" value="UniProtKB-SubCell"/>
</dbReference>
<dbReference type="GO" id="GO:0045041">
    <property type="term" value="P:protein import into mitochondrial intermembrane space"/>
    <property type="evidence" value="ECO:0007669"/>
    <property type="project" value="InterPro"/>
</dbReference>
<evidence type="ECO:0000256" key="10">
    <source>
        <dbReference type="ARBA" id="ARBA00023284"/>
    </source>
</evidence>
<dbReference type="EMBL" id="GL883125">
    <property type="protein sequence ID" value="EGG03320.1"/>
    <property type="molecule type" value="Genomic_DNA"/>
</dbReference>
<keyword evidence="4" id="KW-0813">Transport</keyword>
<feature type="compositionally biased region" description="Acidic residues" evidence="12">
    <location>
        <begin position="259"/>
        <end position="275"/>
    </location>
</feature>
<dbReference type="InParanoid" id="F4RWH6"/>
<keyword evidence="9" id="KW-1015">Disulfide bond</keyword>
<evidence type="ECO:0000313" key="14">
    <source>
        <dbReference type="Proteomes" id="UP000001072"/>
    </source>
</evidence>
<dbReference type="KEGG" id="mlr:MELLADRAFT_65729"/>
<evidence type="ECO:0000256" key="9">
    <source>
        <dbReference type="ARBA" id="ARBA00023157"/>
    </source>
</evidence>
<keyword evidence="7" id="KW-0811">Translocation</keyword>
<evidence type="ECO:0000256" key="5">
    <source>
        <dbReference type="ARBA" id="ARBA00022927"/>
    </source>
</evidence>
<name>F4RWH6_MELLP</name>
<dbReference type="PANTHER" id="PTHR21622">
    <property type="entry name" value="COILED-COIL-HELIX-COILED-COIL-HELIX DOMAIN CONTAINING 4"/>
    <property type="match status" value="1"/>
</dbReference>
<dbReference type="Proteomes" id="UP000001072">
    <property type="component" value="Unassembled WGS sequence"/>
</dbReference>
<keyword evidence="6" id="KW-0560">Oxidoreductase</keyword>
<dbReference type="RefSeq" id="XP_007413455.1">
    <property type="nucleotide sequence ID" value="XM_007413393.1"/>
</dbReference>
<dbReference type="OrthoDB" id="7481291at2759"/>
<dbReference type="STRING" id="747676.F4RWH6"/>
<dbReference type="Gene3D" id="1.10.287.2900">
    <property type="match status" value="1"/>
</dbReference>
<dbReference type="GeneID" id="18930488"/>
<keyword evidence="10" id="KW-0676">Redox-active center</keyword>
<dbReference type="HOGENOM" id="CLU_852795_0_0_1"/>
<dbReference type="GO" id="GO:0015035">
    <property type="term" value="F:protein-disulfide reductase activity"/>
    <property type="evidence" value="ECO:0007669"/>
    <property type="project" value="InterPro"/>
</dbReference>
<sequence>MYTLAYTRCDICVIHYAHSQKLRLYARQSFGNHRFGKKLKPTEHLARVFNLDIHTNDYILNFNFQAEMANLFQKRVSLILTPSRSSKVSKNIQIRSLPCPPRSSFASSSQVVPKSNASGGLKAIGLLGLLGLVGVAFGVPGELSRREKRKVTNEENQVESKEVLVSQTEENTSTEESAESPSSQQSAFNPETGEINWDCPCLGGMAHGVCGEQFKSAFSCFVYSEAEPKGVECIDKFKLMQECFKEHPDVYGEDLIGQEEDQQQNEDQEPVEEDDFTRPLTPPTSDDSKNSTTSVTSSSEPGSDTSDTPSPATVDQSLEANESIKT</sequence>
<dbReference type="GO" id="GO:0005758">
    <property type="term" value="C:mitochondrial intermembrane space"/>
    <property type="evidence" value="ECO:0007669"/>
    <property type="project" value="TreeGrafter"/>
</dbReference>
<keyword evidence="8" id="KW-0496">Mitochondrion</keyword>
<dbReference type="InterPro" id="IPR039289">
    <property type="entry name" value="CHCHD4"/>
</dbReference>
<keyword evidence="14" id="KW-1185">Reference proteome</keyword>
<gene>
    <name evidence="13" type="ORF">MELLADRAFT_65729</name>
</gene>
<evidence type="ECO:0000256" key="1">
    <source>
        <dbReference type="ARBA" id="ARBA00001973"/>
    </source>
</evidence>
<reference evidence="14" key="1">
    <citation type="journal article" date="2011" name="Proc. Natl. Acad. Sci. U.S.A.">
        <title>Obligate biotrophy features unraveled by the genomic analysis of rust fungi.</title>
        <authorList>
            <person name="Duplessis S."/>
            <person name="Cuomo C.A."/>
            <person name="Lin Y.-C."/>
            <person name="Aerts A."/>
            <person name="Tisserant E."/>
            <person name="Veneault-Fourrey C."/>
            <person name="Joly D.L."/>
            <person name="Hacquard S."/>
            <person name="Amselem J."/>
            <person name="Cantarel B.L."/>
            <person name="Chiu R."/>
            <person name="Coutinho P.M."/>
            <person name="Feau N."/>
            <person name="Field M."/>
            <person name="Frey P."/>
            <person name="Gelhaye E."/>
            <person name="Goldberg J."/>
            <person name="Grabherr M.G."/>
            <person name="Kodira C.D."/>
            <person name="Kohler A."/>
            <person name="Kuees U."/>
            <person name="Lindquist E.A."/>
            <person name="Lucas S.M."/>
            <person name="Mago R."/>
            <person name="Mauceli E."/>
            <person name="Morin E."/>
            <person name="Murat C."/>
            <person name="Pangilinan J.L."/>
            <person name="Park R."/>
            <person name="Pearson M."/>
            <person name="Quesneville H."/>
            <person name="Rouhier N."/>
            <person name="Sakthikumar S."/>
            <person name="Salamov A.A."/>
            <person name="Schmutz J."/>
            <person name="Selles B."/>
            <person name="Shapiro H."/>
            <person name="Tanguay P."/>
            <person name="Tuskan G.A."/>
            <person name="Henrissat B."/>
            <person name="Van de Peer Y."/>
            <person name="Rouze P."/>
            <person name="Ellis J.G."/>
            <person name="Dodds P.N."/>
            <person name="Schein J.E."/>
            <person name="Zhong S."/>
            <person name="Hamelin R.C."/>
            <person name="Grigoriev I.V."/>
            <person name="Szabo L.J."/>
            <person name="Martin F."/>
        </authorList>
    </citation>
    <scope>NUCLEOTIDE SEQUENCE [LARGE SCALE GENOMIC DNA]</scope>
    <source>
        <strain evidence="14">98AG31 / pathotype 3-4-7</strain>
    </source>
</reference>
<accession>F4RWH6</accession>
<evidence type="ECO:0000256" key="12">
    <source>
        <dbReference type="SAM" id="MobiDB-lite"/>
    </source>
</evidence>
<evidence type="ECO:0000256" key="8">
    <source>
        <dbReference type="ARBA" id="ARBA00023128"/>
    </source>
</evidence>
<evidence type="ECO:0000313" key="13">
    <source>
        <dbReference type="EMBL" id="EGG03320.1"/>
    </source>
</evidence>
<organism evidence="14">
    <name type="scientific">Melampsora larici-populina (strain 98AG31 / pathotype 3-4-7)</name>
    <name type="common">Poplar leaf rust fungus</name>
    <dbReference type="NCBI Taxonomy" id="747676"/>
    <lineage>
        <taxon>Eukaryota</taxon>
        <taxon>Fungi</taxon>
        <taxon>Dikarya</taxon>
        <taxon>Basidiomycota</taxon>
        <taxon>Pucciniomycotina</taxon>
        <taxon>Pucciniomycetes</taxon>
        <taxon>Pucciniales</taxon>
        <taxon>Melampsoraceae</taxon>
        <taxon>Melampsora</taxon>
    </lineage>
</organism>
<protein>
    <recommendedName>
        <fullName evidence="3">Mitochondrial intermembrane space import and assembly protein 40</fullName>
    </recommendedName>
    <alternativeName>
        <fullName evidence="11">Mitochondrial import inner membrane translocase TIM40</fullName>
    </alternativeName>
</protein>